<name>A0A0C1EB75_9BACT</name>
<proteinExistence type="predicted"/>
<evidence type="ECO:0000313" key="2">
    <source>
        <dbReference type="Proteomes" id="UP000031307"/>
    </source>
</evidence>
<reference evidence="1 2" key="1">
    <citation type="journal article" date="2014" name="Mol. Biol. Evol.">
        <title>Massive expansion of Ubiquitination-related gene families within the Chlamydiae.</title>
        <authorList>
            <person name="Domman D."/>
            <person name="Collingro A."/>
            <person name="Lagkouvardos I."/>
            <person name="Gehre L."/>
            <person name="Weinmaier T."/>
            <person name="Rattei T."/>
            <person name="Subtil A."/>
            <person name="Horn M."/>
        </authorList>
    </citation>
    <scope>NUCLEOTIDE SEQUENCE [LARGE SCALE GENOMIC DNA]</scope>
    <source>
        <strain evidence="1 2">OEW1</strain>
    </source>
</reference>
<dbReference type="RefSeq" id="WP_013924659.1">
    <property type="nucleotide sequence ID" value="NZ_BAWW01000003.1"/>
</dbReference>
<dbReference type="AlphaFoldDB" id="A0A0C1EB75"/>
<dbReference type="Proteomes" id="UP000031307">
    <property type="component" value="Unassembled WGS sequence"/>
</dbReference>
<comment type="caution">
    <text evidence="1">The sequence shown here is derived from an EMBL/GenBank/DDBJ whole genome shotgun (WGS) entry which is preliminary data.</text>
</comment>
<accession>A0A0C1EB75</accession>
<dbReference type="SUPFAM" id="SSF56784">
    <property type="entry name" value="HAD-like"/>
    <property type="match status" value="1"/>
</dbReference>
<gene>
    <name evidence="1" type="ORF">DB43_EC00150</name>
</gene>
<dbReference type="InterPro" id="IPR036412">
    <property type="entry name" value="HAD-like_sf"/>
</dbReference>
<dbReference type="EMBL" id="JSAM01000023">
    <property type="protein sequence ID" value="KIA78387.1"/>
    <property type="molecule type" value="Genomic_DNA"/>
</dbReference>
<protein>
    <recommendedName>
        <fullName evidence="3">3-deoxy-D-manno-octulosonate 8-phosphate phosphatase</fullName>
    </recommendedName>
</protein>
<sequence>MMHLQEKLKDIQFVILDIDGTLTDGSMYYTHDGVSNVSMFKMGWD</sequence>
<dbReference type="InterPro" id="IPR023214">
    <property type="entry name" value="HAD_sf"/>
</dbReference>
<dbReference type="PATRIC" id="fig|83552.4.peg.416"/>
<evidence type="ECO:0008006" key="3">
    <source>
        <dbReference type="Google" id="ProtNLM"/>
    </source>
</evidence>
<dbReference type="Gene3D" id="3.40.50.1000">
    <property type="entry name" value="HAD superfamily/HAD-like"/>
    <property type="match status" value="1"/>
</dbReference>
<organism evidence="1 2">
    <name type="scientific">Parachlamydia acanthamoebae</name>
    <dbReference type="NCBI Taxonomy" id="83552"/>
    <lineage>
        <taxon>Bacteria</taxon>
        <taxon>Pseudomonadati</taxon>
        <taxon>Chlamydiota</taxon>
        <taxon>Chlamydiia</taxon>
        <taxon>Parachlamydiales</taxon>
        <taxon>Parachlamydiaceae</taxon>
        <taxon>Parachlamydia</taxon>
    </lineage>
</organism>
<evidence type="ECO:0000313" key="1">
    <source>
        <dbReference type="EMBL" id="KIA78387.1"/>
    </source>
</evidence>